<protein>
    <recommendedName>
        <fullName evidence="1">HTH cro/C1-type domain-containing protein</fullName>
    </recommendedName>
</protein>
<evidence type="ECO:0000259" key="1">
    <source>
        <dbReference type="PROSITE" id="PS50943"/>
    </source>
</evidence>
<dbReference type="Pfam" id="PF21259">
    <property type="entry name" value="Rgg_C"/>
    <property type="match status" value="1"/>
</dbReference>
<comment type="caution">
    <text evidence="2">The sequence shown here is derived from an EMBL/GenBank/DDBJ whole genome shotgun (WGS) entry which is preliminary data.</text>
</comment>
<dbReference type="Gene3D" id="1.25.40.10">
    <property type="entry name" value="Tetratricopeptide repeat domain"/>
    <property type="match status" value="1"/>
</dbReference>
<dbReference type="EMBL" id="BAYM01000050">
    <property type="protein sequence ID" value="GAN36145.1"/>
    <property type="molecule type" value="Genomic_DNA"/>
</dbReference>
<dbReference type="InterPro" id="IPR001387">
    <property type="entry name" value="Cro/C1-type_HTH"/>
</dbReference>
<organism evidence="2 3">
    <name type="scientific">Lacticaseibacillus paracasei NRIC 0644</name>
    <dbReference type="NCBI Taxonomy" id="1435038"/>
    <lineage>
        <taxon>Bacteria</taxon>
        <taxon>Bacillati</taxon>
        <taxon>Bacillota</taxon>
        <taxon>Bacilli</taxon>
        <taxon>Lactobacillales</taxon>
        <taxon>Lactobacillaceae</taxon>
        <taxon>Lacticaseibacillus</taxon>
    </lineage>
</organism>
<evidence type="ECO:0000313" key="2">
    <source>
        <dbReference type="EMBL" id="GAN36145.1"/>
    </source>
</evidence>
<dbReference type="Proteomes" id="UP000032552">
    <property type="component" value="Unassembled WGS sequence"/>
</dbReference>
<dbReference type="GO" id="GO:0003677">
    <property type="term" value="F:DNA binding"/>
    <property type="evidence" value="ECO:0007669"/>
    <property type="project" value="InterPro"/>
</dbReference>
<dbReference type="SUPFAM" id="SSF47413">
    <property type="entry name" value="lambda repressor-like DNA-binding domains"/>
    <property type="match status" value="1"/>
</dbReference>
<dbReference type="InterPro" id="IPR053163">
    <property type="entry name" value="HTH-type_regulator_Rgg"/>
</dbReference>
<feature type="domain" description="HTH cro/C1-type" evidence="1">
    <location>
        <begin position="7"/>
        <end position="60"/>
    </location>
</feature>
<name>A0A0C9NW12_LACPA</name>
<dbReference type="InterPro" id="IPR010982">
    <property type="entry name" value="Lambda_DNA-bd_dom_sf"/>
</dbReference>
<dbReference type="CDD" id="cd00093">
    <property type="entry name" value="HTH_XRE"/>
    <property type="match status" value="1"/>
</dbReference>
<sequence>MQYGATFRRLRRSKGLTLKQVADDANSISLISQFEHDQLHISTERFIHLLDRIAVSFDEFQVIRTGTAKSVSEQQIEAYLNLIRYSYDRLSHPYDHDAIDQRLTMLERQNEKRYSLQLDHFLQIRHGYAHFGHPPYLSGIAYYLQNVDQWGLHEMRLFKQSARLFPLAVNRQFIDNVKRKSALLAAIPGYQRELFYVYFTAITAYITQTHFAEAAQCLNLAQREAKKAELADISIFLPFMAGWLKLFEGAESEAAPLFDQTLTLYHRLGMQHHEAVWQDVRRSEIAHYKKNEPSDFFVFDGI</sequence>
<dbReference type="AlphaFoldDB" id="A0A0C9NW12"/>
<dbReference type="InterPro" id="IPR011990">
    <property type="entry name" value="TPR-like_helical_dom_sf"/>
</dbReference>
<evidence type="ECO:0000313" key="3">
    <source>
        <dbReference type="Proteomes" id="UP000032552"/>
    </source>
</evidence>
<accession>A0A0C9NW12</accession>
<proteinExistence type="predicted"/>
<gene>
    <name evidence="2" type="ORF">LC0644_0734</name>
</gene>
<dbReference type="InterPro" id="IPR010057">
    <property type="entry name" value="Transcription_activator_Rgg_C"/>
</dbReference>
<reference evidence="3" key="1">
    <citation type="submission" date="2014-05" db="EMBL/GenBank/DDBJ databases">
        <title>Whole genome sequencing of Lactobacillus casei NRIC0644.</title>
        <authorList>
            <person name="Atarashi H."/>
            <person name="Yoshida Y."/>
            <person name="Fujimura S."/>
            <person name="Tanaka N."/>
            <person name="Shiwa Y."/>
            <person name="Yoshikawa H."/>
            <person name="Okada S."/>
            <person name="Nakagawa J."/>
        </authorList>
    </citation>
    <scope>NUCLEOTIDE SEQUENCE [LARGE SCALE GENOMIC DNA]</scope>
    <source>
        <strain evidence="3">NRIC0644</strain>
    </source>
</reference>
<dbReference type="PROSITE" id="PS50943">
    <property type="entry name" value="HTH_CROC1"/>
    <property type="match status" value="1"/>
</dbReference>
<dbReference type="PANTHER" id="PTHR37038">
    <property type="entry name" value="TRANSCRIPTIONAL REGULATOR-RELATED"/>
    <property type="match status" value="1"/>
</dbReference>
<dbReference type="RefSeq" id="WP_045625770.1">
    <property type="nucleotide sequence ID" value="NZ_BAYM01000050.1"/>
</dbReference>
<dbReference type="SMART" id="SM00530">
    <property type="entry name" value="HTH_XRE"/>
    <property type="match status" value="1"/>
</dbReference>